<reference evidence="1 2" key="1">
    <citation type="submission" date="2017-05" db="EMBL/GenBank/DDBJ databases">
        <authorList>
            <person name="Song R."/>
            <person name="Chenine A.L."/>
            <person name="Ruprecht R.M."/>
        </authorList>
    </citation>
    <scope>NUCLEOTIDE SEQUENCE [LARGE SCALE GENOMIC DNA]</scope>
    <source>
        <strain evidence="1 2">CECT 8489</strain>
    </source>
</reference>
<dbReference type="Gene3D" id="1.10.238.160">
    <property type="match status" value="1"/>
</dbReference>
<name>A0A238IXE9_9RHOB</name>
<gene>
    <name evidence="1" type="ORF">BOA8489_01168</name>
</gene>
<protein>
    <recommendedName>
        <fullName evidence="3">Prophage CP4-57 regulatory protein (AlpA)</fullName>
    </recommendedName>
</protein>
<keyword evidence="2" id="KW-1185">Reference proteome</keyword>
<dbReference type="AlphaFoldDB" id="A0A238IXE9"/>
<evidence type="ECO:0000313" key="2">
    <source>
        <dbReference type="Proteomes" id="UP000201838"/>
    </source>
</evidence>
<dbReference type="OrthoDB" id="9801242at2"/>
<dbReference type="InterPro" id="IPR010260">
    <property type="entry name" value="AlpA"/>
</dbReference>
<evidence type="ECO:0008006" key="3">
    <source>
        <dbReference type="Google" id="ProtNLM"/>
    </source>
</evidence>
<proteinExistence type="predicted"/>
<dbReference type="Pfam" id="PF05930">
    <property type="entry name" value="Phage_AlpA"/>
    <property type="match status" value="1"/>
</dbReference>
<organism evidence="1 2">
    <name type="scientific">Boseongicola aestuarii</name>
    <dbReference type="NCBI Taxonomy" id="1470561"/>
    <lineage>
        <taxon>Bacteria</taxon>
        <taxon>Pseudomonadati</taxon>
        <taxon>Pseudomonadota</taxon>
        <taxon>Alphaproteobacteria</taxon>
        <taxon>Rhodobacterales</taxon>
        <taxon>Paracoccaceae</taxon>
        <taxon>Boseongicola</taxon>
    </lineage>
</organism>
<dbReference type="EMBL" id="FXXQ01000003">
    <property type="protein sequence ID" value="SMX23066.1"/>
    <property type="molecule type" value="Genomic_DNA"/>
</dbReference>
<evidence type="ECO:0000313" key="1">
    <source>
        <dbReference type="EMBL" id="SMX23066.1"/>
    </source>
</evidence>
<dbReference type="Proteomes" id="UP000201838">
    <property type="component" value="Unassembled WGS sequence"/>
</dbReference>
<dbReference type="RefSeq" id="WP_093973070.1">
    <property type="nucleotide sequence ID" value="NZ_FXXQ01000003.1"/>
</dbReference>
<sequence length="56" mass="6444">MRYLNFNDLQAKLGNRSRSSIYRDLELGRIPRPIKLGSRLYWPEADIDAAIAALPK</sequence>
<accession>A0A238IXE9</accession>